<dbReference type="Gene3D" id="3.80.10.10">
    <property type="entry name" value="Ribonuclease Inhibitor"/>
    <property type="match status" value="1"/>
</dbReference>
<proteinExistence type="predicted"/>
<evidence type="ECO:0000313" key="2">
    <source>
        <dbReference type="Proteomes" id="UP001295794"/>
    </source>
</evidence>
<accession>A0AAD2HYG9</accession>
<comment type="caution">
    <text evidence="1">The sequence shown here is derived from an EMBL/GenBank/DDBJ whole genome shotgun (WGS) entry which is preliminary data.</text>
</comment>
<dbReference type="InterPro" id="IPR032675">
    <property type="entry name" value="LRR_dom_sf"/>
</dbReference>
<protein>
    <submittedName>
        <fullName evidence="1">Uncharacterized protein</fullName>
    </submittedName>
</protein>
<sequence>MVEMMSSCTQLYELILYSSRLFSLGPHDLEQIESLVTSSSWKIRSLRLMECSSQSPILYELLSVFPDVQFLVLGIELSAAPPLWTPAVELYELKLHRTLPSEVLVWLLSSSRQSLRILELRDLPSASTALDLVPCFPNLQSLRLMRFNSHSAAILLQCANLVELVLLNVPTIFPLPPLPASLQHLYLPIQTYSTGIDIESVLRAVNSDNLPNLRILSFTGASDQASPLQAACLSKNINFRASPSKSWTNDDPVKTLHFPRRKSISNFLLMR</sequence>
<evidence type="ECO:0000313" key="1">
    <source>
        <dbReference type="EMBL" id="CAK5284182.1"/>
    </source>
</evidence>
<dbReference type="AlphaFoldDB" id="A0AAD2HYG9"/>
<dbReference type="SUPFAM" id="SSF52047">
    <property type="entry name" value="RNI-like"/>
    <property type="match status" value="1"/>
</dbReference>
<dbReference type="Proteomes" id="UP001295794">
    <property type="component" value="Unassembled WGS sequence"/>
</dbReference>
<name>A0AAD2HYG9_9AGAR</name>
<organism evidence="1 2">
    <name type="scientific">Mycena citricolor</name>
    <dbReference type="NCBI Taxonomy" id="2018698"/>
    <lineage>
        <taxon>Eukaryota</taxon>
        <taxon>Fungi</taxon>
        <taxon>Dikarya</taxon>
        <taxon>Basidiomycota</taxon>
        <taxon>Agaricomycotina</taxon>
        <taxon>Agaricomycetes</taxon>
        <taxon>Agaricomycetidae</taxon>
        <taxon>Agaricales</taxon>
        <taxon>Marasmiineae</taxon>
        <taxon>Mycenaceae</taxon>
        <taxon>Mycena</taxon>
    </lineage>
</organism>
<reference evidence="1" key="1">
    <citation type="submission" date="2023-11" db="EMBL/GenBank/DDBJ databases">
        <authorList>
            <person name="De Vega J J."/>
            <person name="De Vega J J."/>
        </authorList>
    </citation>
    <scope>NUCLEOTIDE SEQUENCE</scope>
</reference>
<dbReference type="EMBL" id="CAVNYO010000478">
    <property type="protein sequence ID" value="CAK5284182.1"/>
    <property type="molecule type" value="Genomic_DNA"/>
</dbReference>
<keyword evidence="2" id="KW-1185">Reference proteome</keyword>
<gene>
    <name evidence="1" type="ORF">MYCIT1_LOCUS37234</name>
</gene>